<name>A0A557RDW2_9RHOO</name>
<dbReference type="Proteomes" id="UP000318349">
    <property type="component" value="Unassembled WGS sequence"/>
</dbReference>
<dbReference type="Pfam" id="PF06707">
    <property type="entry name" value="DUF1194"/>
    <property type="match status" value="1"/>
</dbReference>
<sequence>MKSIKKIFAALAFSAVASTASAVPVDLGLSLVIDVSGSVSTSEYNLQMDGYANAFRSAAVQSNILGGTNGQIGVNVVFFDSNFYSTSLDAFTILDSTSAINAFADILDVFTRPGSGGTSIYTGTNRAVALLTAATSGIETTNMVIDVSGDGTSSAGNDQAARNAAAALNITINGLAIEANATSTTITNYYTNNVVTGDGFVETAADFSDFQRAVENKLRIETAPPGNQIPLPGTLALLGLGMAGLAAVRKRS</sequence>
<feature type="signal peptide" evidence="1">
    <location>
        <begin position="1"/>
        <end position="22"/>
    </location>
</feature>
<dbReference type="InterPro" id="IPR010607">
    <property type="entry name" value="DUF1194"/>
</dbReference>
<evidence type="ECO:0000259" key="2">
    <source>
        <dbReference type="PROSITE" id="PS50234"/>
    </source>
</evidence>
<evidence type="ECO:0000313" key="3">
    <source>
        <dbReference type="EMBL" id="TVO76190.1"/>
    </source>
</evidence>
<dbReference type="EMBL" id="VMNI01000010">
    <property type="protein sequence ID" value="TVO76190.1"/>
    <property type="molecule type" value="Genomic_DNA"/>
</dbReference>
<dbReference type="Gene3D" id="3.40.50.410">
    <property type="entry name" value="von Willebrand factor, type A domain"/>
    <property type="match status" value="1"/>
</dbReference>
<dbReference type="AlphaFoldDB" id="A0A557RDW2"/>
<feature type="domain" description="VWFA" evidence="2">
    <location>
        <begin position="28"/>
        <end position="218"/>
    </location>
</feature>
<dbReference type="InterPro" id="IPR013424">
    <property type="entry name" value="Ice-binding_C"/>
</dbReference>
<dbReference type="InterPro" id="IPR036465">
    <property type="entry name" value="vWFA_dom_sf"/>
</dbReference>
<feature type="chain" id="PRO_5022164183" evidence="1">
    <location>
        <begin position="23"/>
        <end position="252"/>
    </location>
</feature>
<comment type="caution">
    <text evidence="3">The sequence shown here is derived from an EMBL/GenBank/DDBJ whole genome shotgun (WGS) entry which is preliminary data.</text>
</comment>
<reference evidence="3 4" key="1">
    <citation type="submission" date="2019-07" db="EMBL/GenBank/DDBJ databases">
        <title>The pathways for chlorine oxyanion respiration interact through the shared metabolite chlorate.</title>
        <authorList>
            <person name="Barnum T.P."/>
            <person name="Cheng Y."/>
            <person name="Hill K.A."/>
            <person name="Lucas L.N."/>
            <person name="Carlson H.K."/>
            <person name="Coates J.D."/>
        </authorList>
    </citation>
    <scope>NUCLEOTIDE SEQUENCE [LARGE SCALE GENOMIC DNA]</scope>
    <source>
        <strain evidence="3 4">SFB-1</strain>
    </source>
</reference>
<dbReference type="SUPFAM" id="SSF53300">
    <property type="entry name" value="vWA-like"/>
    <property type="match status" value="1"/>
</dbReference>
<keyword evidence="1" id="KW-0732">Signal</keyword>
<evidence type="ECO:0000313" key="4">
    <source>
        <dbReference type="Proteomes" id="UP000318349"/>
    </source>
</evidence>
<accession>A0A557RDW2</accession>
<gene>
    <name evidence="3" type="ORF">FHP89_12125</name>
</gene>
<protein>
    <submittedName>
        <fullName evidence="3">DUF1194 domain-containing protein</fullName>
    </submittedName>
</protein>
<dbReference type="InterPro" id="IPR002035">
    <property type="entry name" value="VWF_A"/>
</dbReference>
<evidence type="ECO:0000256" key="1">
    <source>
        <dbReference type="SAM" id="SignalP"/>
    </source>
</evidence>
<dbReference type="PROSITE" id="PS50234">
    <property type="entry name" value="VWFA"/>
    <property type="match status" value="1"/>
</dbReference>
<dbReference type="Pfam" id="PF07589">
    <property type="entry name" value="PEP-CTERM"/>
    <property type="match status" value="1"/>
</dbReference>
<organism evidence="3 4">
    <name type="scientific">Denitromonas halophila</name>
    <dbReference type="NCBI Taxonomy" id="1629404"/>
    <lineage>
        <taxon>Bacteria</taxon>
        <taxon>Pseudomonadati</taxon>
        <taxon>Pseudomonadota</taxon>
        <taxon>Betaproteobacteria</taxon>
        <taxon>Rhodocyclales</taxon>
        <taxon>Zoogloeaceae</taxon>
        <taxon>Denitromonas</taxon>
    </lineage>
</organism>
<proteinExistence type="predicted"/>